<gene>
    <name evidence="1" type="ORF">NDEV_1320</name>
</gene>
<dbReference type="AlphaFoldDB" id="A0A128A400"/>
<reference evidence="2" key="1">
    <citation type="submission" date="2015-10" db="EMBL/GenBank/DDBJ databases">
        <authorList>
            <person name="Lehtovirta-Morley L.E."/>
            <person name="Vieille C."/>
        </authorList>
    </citation>
    <scope>NUCLEOTIDE SEQUENCE [LARGE SCALE GENOMIC DNA]</scope>
</reference>
<sequence>MDSNSEPYKLALISYVELVLMRRGNANYHLVLARLGSVYDCKISDCYEHPEYLKTILKDVYKEEFNSVVSQIKSYLAELADVQEIIDFFKILES</sequence>
<organism evidence="1 2">
    <name type="scientific">Nitrosotalea devaniterrae</name>
    <dbReference type="NCBI Taxonomy" id="1078905"/>
    <lineage>
        <taxon>Archaea</taxon>
        <taxon>Nitrososphaerota</taxon>
        <taxon>Nitrososphaeria</taxon>
        <taxon>Nitrosotaleales</taxon>
        <taxon>Nitrosotaleaceae</taxon>
        <taxon>Nitrosotalea</taxon>
    </lineage>
</organism>
<evidence type="ECO:0000313" key="1">
    <source>
        <dbReference type="EMBL" id="CUR52085.1"/>
    </source>
</evidence>
<name>A0A128A400_9ARCH</name>
<dbReference type="EMBL" id="LN890280">
    <property type="protein sequence ID" value="CUR52085.1"/>
    <property type="molecule type" value="Genomic_DNA"/>
</dbReference>
<evidence type="ECO:0008006" key="3">
    <source>
        <dbReference type="Google" id="ProtNLM"/>
    </source>
</evidence>
<accession>A0A128A400</accession>
<dbReference type="KEGG" id="ndv:NDEV_1320"/>
<protein>
    <recommendedName>
        <fullName evidence="3">Nitrosopumilus output domain-containing protein</fullName>
    </recommendedName>
</protein>
<keyword evidence="2" id="KW-1185">Reference proteome</keyword>
<dbReference type="Proteomes" id="UP000196239">
    <property type="component" value="Chromosome 1"/>
</dbReference>
<evidence type="ECO:0000313" key="2">
    <source>
        <dbReference type="Proteomes" id="UP000196239"/>
    </source>
</evidence>
<proteinExistence type="predicted"/>